<dbReference type="EMBL" id="JAAGSC010000044">
    <property type="protein sequence ID" value="NDY96905.1"/>
    <property type="molecule type" value="Genomic_DNA"/>
</dbReference>
<gene>
    <name evidence="2" type="ORF">G3I74_14325</name>
</gene>
<dbReference type="InterPro" id="IPR016181">
    <property type="entry name" value="Acyl_CoA_acyltransferase"/>
</dbReference>
<evidence type="ECO:0000313" key="2">
    <source>
        <dbReference type="EMBL" id="NDY96905.1"/>
    </source>
</evidence>
<evidence type="ECO:0000259" key="1">
    <source>
        <dbReference type="PROSITE" id="PS51186"/>
    </source>
</evidence>
<dbReference type="GO" id="GO:0016747">
    <property type="term" value="F:acyltransferase activity, transferring groups other than amino-acyl groups"/>
    <property type="evidence" value="ECO:0007669"/>
    <property type="project" value="InterPro"/>
</dbReference>
<evidence type="ECO:0000313" key="3">
    <source>
        <dbReference type="Proteomes" id="UP000484885"/>
    </source>
</evidence>
<accession>A0A845VAH3</accession>
<feature type="domain" description="N-acetyltransferase" evidence="1">
    <location>
        <begin position="27"/>
        <end position="182"/>
    </location>
</feature>
<comment type="caution">
    <text evidence="2">The sequence shown here is derived from an EMBL/GenBank/DDBJ whole genome shotgun (WGS) entry which is preliminary data.</text>
</comment>
<organism evidence="2 3">
    <name type="scientific">Wenzhouxiangella limi</name>
    <dbReference type="NCBI Taxonomy" id="2707351"/>
    <lineage>
        <taxon>Bacteria</taxon>
        <taxon>Pseudomonadati</taxon>
        <taxon>Pseudomonadota</taxon>
        <taxon>Gammaproteobacteria</taxon>
        <taxon>Chromatiales</taxon>
        <taxon>Wenzhouxiangellaceae</taxon>
        <taxon>Wenzhouxiangella</taxon>
    </lineage>
</organism>
<dbReference type="Gene3D" id="3.40.630.30">
    <property type="match status" value="1"/>
</dbReference>
<dbReference type="RefSeq" id="WP_164212291.1">
    <property type="nucleotide sequence ID" value="NZ_JAAGSC010000044.1"/>
</dbReference>
<reference evidence="2 3" key="1">
    <citation type="submission" date="2020-02" db="EMBL/GenBank/DDBJ databases">
        <authorList>
            <person name="Zhang X.-Y."/>
        </authorList>
    </citation>
    <scope>NUCLEOTIDE SEQUENCE [LARGE SCALE GENOMIC DNA]</scope>
    <source>
        <strain evidence="2 3">C33</strain>
    </source>
</reference>
<dbReference type="Proteomes" id="UP000484885">
    <property type="component" value="Unassembled WGS sequence"/>
</dbReference>
<dbReference type="PROSITE" id="PS51186">
    <property type="entry name" value="GNAT"/>
    <property type="match status" value="1"/>
</dbReference>
<dbReference type="AlphaFoldDB" id="A0A845VAH3"/>
<dbReference type="SUPFAM" id="SSF55729">
    <property type="entry name" value="Acyl-CoA N-acyltransferases (Nat)"/>
    <property type="match status" value="1"/>
</dbReference>
<proteinExistence type="predicted"/>
<dbReference type="InterPro" id="IPR000182">
    <property type="entry name" value="GNAT_dom"/>
</dbReference>
<keyword evidence="2" id="KW-0808">Transferase</keyword>
<dbReference type="Pfam" id="PF13302">
    <property type="entry name" value="Acetyltransf_3"/>
    <property type="match status" value="1"/>
</dbReference>
<sequence length="184" mass="20485">MSGTAFTSHALGRPWCQAIELTDGTRLLMRPIQPSDAQMLQAGFLTLTPQEIRMRFLHPLNELTAGYAERLCRIDPESEFALVLVEAKPPSEARIAAVARVAIDDDGQEAEFAVILGREIRRFGLGRYLVGQLADWCRTQGLKAMYGFILAENRPMLDLMRKMGFHLGPSDVDTGVMLARLPLN</sequence>
<name>A0A845VAH3_9GAMM</name>
<keyword evidence="3" id="KW-1185">Reference proteome</keyword>
<protein>
    <submittedName>
        <fullName evidence="2">GNAT family N-acetyltransferase</fullName>
    </submittedName>
</protein>